<sequence length="139" mass="15218">MAMLSHLSLGIAEYERAFAFYAPLMERLGLRLRFAEADKHWAGWTAADGSRPIFFITRPYDGNAPEPGNGPMVAFDAPDRATVDAVHAKALAMGGTDEGAPGLRTHYHPDYYGAYFRDCDGNKLCVACHSPAEAQAVRR</sequence>
<accession>A0A074J4N1</accession>
<dbReference type="RefSeq" id="WP_240473785.1">
    <property type="nucleotide sequence ID" value="NZ_AUND01000042.1"/>
</dbReference>
<name>A0A074J4N1_9RHOB</name>
<keyword evidence="3" id="KW-1185">Reference proteome</keyword>
<dbReference type="PANTHER" id="PTHR35006:SF1">
    <property type="entry name" value="BLL2941 PROTEIN"/>
    <property type="match status" value="1"/>
</dbReference>
<dbReference type="eggNOG" id="COG0346">
    <property type="taxonomic scope" value="Bacteria"/>
</dbReference>
<proteinExistence type="predicted"/>
<comment type="caution">
    <text evidence="2">The sequence shown here is derived from an EMBL/GenBank/DDBJ whole genome shotgun (WGS) entry which is preliminary data.</text>
</comment>
<evidence type="ECO:0000313" key="3">
    <source>
        <dbReference type="Proteomes" id="UP000027432"/>
    </source>
</evidence>
<protein>
    <recommendedName>
        <fullName evidence="1">Glyoxalase/fosfomycin resistance/dioxygenase domain-containing protein</fullName>
    </recommendedName>
</protein>
<reference evidence="2 3" key="1">
    <citation type="submission" date="2013-07" db="EMBL/GenBank/DDBJ databases">
        <title>Thioclava pacifica DSM 10166 Genome Sequencing.</title>
        <authorList>
            <person name="Lai Q."/>
            <person name="Shao Z."/>
        </authorList>
    </citation>
    <scope>NUCLEOTIDE SEQUENCE [LARGE SCALE GENOMIC DNA]</scope>
    <source>
        <strain evidence="2 3">DSM 10166</strain>
    </source>
</reference>
<feature type="domain" description="Glyoxalase/fosfomycin resistance/dioxygenase" evidence="1">
    <location>
        <begin position="4"/>
        <end position="125"/>
    </location>
</feature>
<dbReference type="InterPro" id="IPR004360">
    <property type="entry name" value="Glyas_Fos-R_dOase_dom"/>
</dbReference>
<dbReference type="AlphaFoldDB" id="A0A074J4N1"/>
<organism evidence="2 3">
    <name type="scientific">Thioclava pacifica DSM 10166</name>
    <dbReference type="NCBI Taxonomy" id="1353537"/>
    <lineage>
        <taxon>Bacteria</taxon>
        <taxon>Pseudomonadati</taxon>
        <taxon>Pseudomonadota</taxon>
        <taxon>Alphaproteobacteria</taxon>
        <taxon>Rhodobacterales</taxon>
        <taxon>Paracoccaceae</taxon>
        <taxon>Thioclava</taxon>
    </lineage>
</organism>
<dbReference type="Gene3D" id="3.10.180.10">
    <property type="entry name" value="2,3-Dihydroxybiphenyl 1,2-Dioxygenase, domain 1"/>
    <property type="match status" value="1"/>
</dbReference>
<dbReference type="CDD" id="cd07262">
    <property type="entry name" value="VOC_like"/>
    <property type="match status" value="1"/>
</dbReference>
<evidence type="ECO:0000259" key="1">
    <source>
        <dbReference type="Pfam" id="PF00903"/>
    </source>
</evidence>
<dbReference type="Proteomes" id="UP000027432">
    <property type="component" value="Unassembled WGS sequence"/>
</dbReference>
<dbReference type="Pfam" id="PF00903">
    <property type="entry name" value="Glyoxalase"/>
    <property type="match status" value="1"/>
</dbReference>
<evidence type="ECO:0000313" key="2">
    <source>
        <dbReference type="EMBL" id="KEO50568.1"/>
    </source>
</evidence>
<dbReference type="STRING" id="1353537.TP2_14990"/>
<gene>
    <name evidence="2" type="ORF">TP2_14990</name>
</gene>
<dbReference type="InterPro" id="IPR029068">
    <property type="entry name" value="Glyas_Bleomycin-R_OHBP_Dase"/>
</dbReference>
<dbReference type="SUPFAM" id="SSF54593">
    <property type="entry name" value="Glyoxalase/Bleomycin resistance protein/Dihydroxybiphenyl dioxygenase"/>
    <property type="match status" value="1"/>
</dbReference>
<dbReference type="EMBL" id="AUND01000042">
    <property type="protein sequence ID" value="KEO50568.1"/>
    <property type="molecule type" value="Genomic_DNA"/>
</dbReference>
<dbReference type="PANTHER" id="PTHR35006">
    <property type="entry name" value="GLYOXALASE FAMILY PROTEIN (AFU_ORTHOLOGUE AFUA_5G14830)"/>
    <property type="match status" value="1"/>
</dbReference>